<organism evidence="2 3">
    <name type="scientific">Streptomyces virginiae</name>
    <name type="common">Streptomyces cinnamonensis</name>
    <dbReference type="NCBI Taxonomy" id="1961"/>
    <lineage>
        <taxon>Bacteria</taxon>
        <taxon>Bacillati</taxon>
        <taxon>Actinomycetota</taxon>
        <taxon>Actinomycetes</taxon>
        <taxon>Kitasatosporales</taxon>
        <taxon>Streptomycetaceae</taxon>
        <taxon>Streptomyces</taxon>
    </lineage>
</organism>
<feature type="compositionally biased region" description="Low complexity" evidence="1">
    <location>
        <begin position="65"/>
        <end position="77"/>
    </location>
</feature>
<name>A0ABQ3NQE1_STRVG</name>
<feature type="region of interest" description="Disordered" evidence="1">
    <location>
        <begin position="65"/>
        <end position="112"/>
    </location>
</feature>
<accession>A0ABQ3NQE1</accession>
<evidence type="ECO:0000256" key="1">
    <source>
        <dbReference type="SAM" id="MobiDB-lite"/>
    </source>
</evidence>
<proteinExistence type="predicted"/>
<evidence type="ECO:0000313" key="2">
    <source>
        <dbReference type="EMBL" id="GHI14959.1"/>
    </source>
</evidence>
<evidence type="ECO:0000313" key="3">
    <source>
        <dbReference type="Proteomes" id="UP000660554"/>
    </source>
</evidence>
<keyword evidence="3" id="KW-1185">Reference proteome</keyword>
<protein>
    <submittedName>
        <fullName evidence="2">Uncharacterized protein</fullName>
    </submittedName>
</protein>
<comment type="caution">
    <text evidence="2">The sequence shown here is derived from an EMBL/GenBank/DDBJ whole genome shotgun (WGS) entry which is preliminary data.</text>
</comment>
<gene>
    <name evidence="2" type="ORF">Scinn_44220</name>
</gene>
<reference evidence="3" key="1">
    <citation type="submission" date="2020-09" db="EMBL/GenBank/DDBJ databases">
        <title>Whole genome shotgun sequence of Streptomyces cinnamonensis NBRC 15873.</title>
        <authorList>
            <person name="Komaki H."/>
            <person name="Tamura T."/>
        </authorList>
    </citation>
    <scope>NUCLEOTIDE SEQUENCE [LARGE SCALE GENOMIC DNA]</scope>
    <source>
        <strain evidence="3">NBRC 15873</strain>
    </source>
</reference>
<dbReference type="Proteomes" id="UP000660554">
    <property type="component" value="Unassembled WGS sequence"/>
</dbReference>
<sequence>MPRHRPFSFFTVLYEPLDAQKFHFWSGLPLQSHWMAVRPHSPPPPLMPRHRSEFQLRIWLEAAAPARSRARGRSAGQGHAGQEREPARHRGGFSKKTSHELFLSNRTNGDRA</sequence>
<dbReference type="EMBL" id="BNDV01000008">
    <property type="protein sequence ID" value="GHI14959.1"/>
    <property type="molecule type" value="Genomic_DNA"/>
</dbReference>